<dbReference type="AlphaFoldDB" id="A0A8X6QBR3"/>
<proteinExistence type="predicted"/>
<name>A0A8X6QBR3_NEPPI</name>
<protein>
    <submittedName>
        <fullName evidence="1">Uncharacterized protein</fullName>
    </submittedName>
</protein>
<organism evidence="1 2">
    <name type="scientific">Nephila pilipes</name>
    <name type="common">Giant wood spider</name>
    <name type="synonym">Nephila maculata</name>
    <dbReference type="NCBI Taxonomy" id="299642"/>
    <lineage>
        <taxon>Eukaryota</taxon>
        <taxon>Metazoa</taxon>
        <taxon>Ecdysozoa</taxon>
        <taxon>Arthropoda</taxon>
        <taxon>Chelicerata</taxon>
        <taxon>Arachnida</taxon>
        <taxon>Araneae</taxon>
        <taxon>Araneomorphae</taxon>
        <taxon>Entelegynae</taxon>
        <taxon>Araneoidea</taxon>
        <taxon>Nephilidae</taxon>
        <taxon>Nephila</taxon>
    </lineage>
</organism>
<evidence type="ECO:0000313" key="2">
    <source>
        <dbReference type="Proteomes" id="UP000887013"/>
    </source>
</evidence>
<dbReference type="Proteomes" id="UP000887013">
    <property type="component" value="Unassembled WGS sequence"/>
</dbReference>
<gene>
    <name evidence="1" type="ORF">NPIL_5861</name>
</gene>
<comment type="caution">
    <text evidence="1">The sequence shown here is derived from an EMBL/GenBank/DDBJ whole genome shotgun (WGS) entry which is preliminary data.</text>
</comment>
<keyword evidence="2" id="KW-1185">Reference proteome</keyword>
<evidence type="ECO:0000313" key="1">
    <source>
        <dbReference type="EMBL" id="GFU16985.1"/>
    </source>
</evidence>
<sequence length="103" mass="12183">MYALLKVVWVVNVSRLCCHWRKIPVIYYIPSFYHEFEIAHPLNCKCFSFVLPLVENSYQLNIISFIREIDMVCPFVSHSNQWPEKTLFSTSLFSIVQFKQSSS</sequence>
<dbReference type="EMBL" id="BMAW01079839">
    <property type="protein sequence ID" value="GFU16985.1"/>
    <property type="molecule type" value="Genomic_DNA"/>
</dbReference>
<accession>A0A8X6QBR3</accession>
<reference evidence="1" key="1">
    <citation type="submission" date="2020-08" db="EMBL/GenBank/DDBJ databases">
        <title>Multicomponent nature underlies the extraordinary mechanical properties of spider dragline silk.</title>
        <authorList>
            <person name="Kono N."/>
            <person name="Nakamura H."/>
            <person name="Mori M."/>
            <person name="Yoshida Y."/>
            <person name="Ohtoshi R."/>
            <person name="Malay A.D."/>
            <person name="Moran D.A.P."/>
            <person name="Tomita M."/>
            <person name="Numata K."/>
            <person name="Arakawa K."/>
        </authorList>
    </citation>
    <scope>NUCLEOTIDE SEQUENCE</scope>
</reference>